<organism evidence="1 2">
    <name type="scientific">Acyrthosiphon pisum</name>
    <name type="common">Pea aphid</name>
    <dbReference type="NCBI Taxonomy" id="7029"/>
    <lineage>
        <taxon>Eukaryota</taxon>
        <taxon>Metazoa</taxon>
        <taxon>Ecdysozoa</taxon>
        <taxon>Arthropoda</taxon>
        <taxon>Hexapoda</taxon>
        <taxon>Insecta</taxon>
        <taxon>Pterygota</taxon>
        <taxon>Neoptera</taxon>
        <taxon>Paraneoptera</taxon>
        <taxon>Hemiptera</taxon>
        <taxon>Sternorrhyncha</taxon>
        <taxon>Aphidomorpha</taxon>
        <taxon>Aphidoidea</taxon>
        <taxon>Aphididae</taxon>
        <taxon>Macrosiphini</taxon>
        <taxon>Acyrthosiphon</taxon>
    </lineage>
</organism>
<dbReference type="AlphaFoldDB" id="A0A8R1W7U0"/>
<dbReference type="OrthoDB" id="6596534at2759"/>
<dbReference type="RefSeq" id="XP_001950186.1">
    <property type="nucleotide sequence ID" value="XM_001950151.5"/>
</dbReference>
<reference evidence="2" key="1">
    <citation type="submission" date="2010-06" db="EMBL/GenBank/DDBJ databases">
        <authorList>
            <person name="Jiang H."/>
            <person name="Abraham K."/>
            <person name="Ali S."/>
            <person name="Alsbrooks S.L."/>
            <person name="Anim B.N."/>
            <person name="Anosike U.S."/>
            <person name="Attaway T."/>
            <person name="Bandaranaike D.P."/>
            <person name="Battles P.K."/>
            <person name="Bell S.N."/>
            <person name="Bell A.V."/>
            <person name="Beltran B."/>
            <person name="Bickham C."/>
            <person name="Bustamante Y."/>
            <person name="Caleb T."/>
            <person name="Canada A."/>
            <person name="Cardenas V."/>
            <person name="Carter K."/>
            <person name="Chacko J."/>
            <person name="Chandrabose M.N."/>
            <person name="Chavez D."/>
            <person name="Chavez A."/>
            <person name="Chen L."/>
            <person name="Chu H.-S."/>
            <person name="Claassen K.J."/>
            <person name="Cockrell R."/>
            <person name="Collins M."/>
            <person name="Cooper J.A."/>
            <person name="Cree A."/>
            <person name="Curry S.M."/>
            <person name="Da Y."/>
            <person name="Dao M.D."/>
            <person name="Das B."/>
            <person name="Davila M.-L."/>
            <person name="Davy-Carroll L."/>
            <person name="Denson S."/>
            <person name="Dinh H."/>
            <person name="Ebong V.E."/>
            <person name="Edwards J.R."/>
            <person name="Egan A."/>
            <person name="El-Daye J."/>
            <person name="Escobedo L."/>
            <person name="Fernandez S."/>
            <person name="Fernando P.R."/>
            <person name="Flagg N."/>
            <person name="Forbes L.D."/>
            <person name="Fowler R.G."/>
            <person name="Fu Q."/>
            <person name="Gabisi R.A."/>
            <person name="Ganer J."/>
            <person name="Garbino Pronczuk A."/>
            <person name="Garcia R.M."/>
            <person name="Garner T."/>
            <person name="Garrett T.E."/>
            <person name="Gonzalez D.A."/>
            <person name="Hamid H."/>
            <person name="Hawkins E.S."/>
            <person name="Hirani K."/>
            <person name="Hogues M.E."/>
            <person name="Hollins B."/>
            <person name="Hsiao C.-H."/>
            <person name="Jabil R."/>
            <person name="James M.L."/>
            <person name="Jhangiani S.N."/>
            <person name="Johnson B."/>
            <person name="Johnson Q."/>
            <person name="Joshi V."/>
            <person name="Kalu J.B."/>
            <person name="Kam C."/>
            <person name="Kashfia A."/>
            <person name="Keebler J."/>
            <person name="Kisamo H."/>
            <person name="Kovar C.L."/>
            <person name="Lago L.A."/>
            <person name="Lai C.-Y."/>
            <person name="Laidlaw J."/>
            <person name="Lara F."/>
            <person name="Le T.-K."/>
            <person name="Lee S.L."/>
            <person name="Legall F.H."/>
            <person name="Lemon S.J."/>
            <person name="Lewis L.R."/>
            <person name="Li B."/>
            <person name="Liu Y."/>
            <person name="Liu Y.-S."/>
            <person name="Lopez J."/>
            <person name="Lozado R.J."/>
            <person name="Lu J."/>
            <person name="Madu R.C."/>
            <person name="Maheshwari M."/>
            <person name="Maheshwari R."/>
            <person name="Malloy K."/>
            <person name="Martinez E."/>
            <person name="Mathew T."/>
            <person name="Mercado I.C."/>
            <person name="Mercado C."/>
            <person name="Meyer B."/>
            <person name="Montgomery K."/>
            <person name="Morgan M.B."/>
            <person name="Munidasa M."/>
            <person name="Nazareth L.V."/>
            <person name="Nelson J."/>
            <person name="Ng B.M."/>
            <person name="Nguyen N.B."/>
            <person name="Nguyen P.Q."/>
            <person name="Nguyen T."/>
            <person name="Obregon M."/>
            <person name="Okwuonu G.O."/>
            <person name="Onwere C.G."/>
            <person name="Orozco G."/>
            <person name="Parra A."/>
            <person name="Patel S."/>
            <person name="Patil S."/>
            <person name="Perez A."/>
            <person name="Perez Y."/>
            <person name="Pham C."/>
            <person name="Primus E.L."/>
            <person name="Pu L.-L."/>
            <person name="Puazo M."/>
            <person name="Qin X."/>
            <person name="Quiroz J.B."/>
            <person name="Reese J."/>
            <person name="Richards S."/>
            <person name="Rives C.M."/>
            <person name="Robberts R."/>
            <person name="Ruiz S.J."/>
            <person name="Ruiz M.J."/>
            <person name="Santibanez J."/>
            <person name="Schneider B.W."/>
            <person name="Sisson I."/>
            <person name="Smith M."/>
            <person name="Sodergren E."/>
            <person name="Song X.-Z."/>
            <person name="Song B.B."/>
            <person name="Summersgill H."/>
            <person name="Thelus R."/>
            <person name="Thornton R.D."/>
            <person name="Trejos Z.Y."/>
            <person name="Usmani K."/>
            <person name="Vattathil S."/>
            <person name="Villasana D."/>
            <person name="Walker D.L."/>
            <person name="Wang S."/>
            <person name="Wang K."/>
            <person name="White C.S."/>
            <person name="Williams A.C."/>
            <person name="Williamson J."/>
            <person name="Wilson K."/>
            <person name="Woghiren I.O."/>
            <person name="Woodworth J.R."/>
            <person name="Worley K.C."/>
            <person name="Wright R.A."/>
            <person name="Wu W."/>
            <person name="Young L."/>
            <person name="Zhang L."/>
            <person name="Zhang J."/>
            <person name="Zhu Y."/>
            <person name="Muzny D.M."/>
            <person name="Weinstock G."/>
            <person name="Gibbs R.A."/>
        </authorList>
    </citation>
    <scope>NUCLEOTIDE SEQUENCE [LARGE SCALE GENOMIC DNA]</scope>
    <source>
        <strain evidence="2">LSR1</strain>
    </source>
</reference>
<keyword evidence="2" id="KW-1185">Reference proteome</keyword>
<accession>A0A8R1W7U0</accession>
<protein>
    <submittedName>
        <fullName evidence="1">Uncharacterized protein</fullName>
    </submittedName>
</protein>
<dbReference type="Proteomes" id="UP000007819">
    <property type="component" value="Chromosome A1"/>
</dbReference>
<sequence length="157" mass="16863">MAINTSVVLVNAGLEALLRFVGDLDFELSEVPTALIAGSIVGACSFIGGLIGGRTGLLVGGGIGYQINNLLIPRIRNVGNMLRELATDHLRSLFDLLISGIQNTVSSVLGQMVNRNLYLTDLLERYGGNSDVRMNMIQTLINFFNGIHGGTFRQVTP</sequence>
<dbReference type="KEGG" id="api:100159944"/>
<reference evidence="1" key="2">
    <citation type="submission" date="2022-06" db="UniProtKB">
        <authorList>
            <consortium name="EnsemblMetazoa"/>
        </authorList>
    </citation>
    <scope>IDENTIFICATION</scope>
</reference>
<dbReference type="GeneID" id="100159944"/>
<evidence type="ECO:0000313" key="1">
    <source>
        <dbReference type="EnsemblMetazoa" id="XP_001950186.1"/>
    </source>
</evidence>
<evidence type="ECO:0000313" key="2">
    <source>
        <dbReference type="Proteomes" id="UP000007819"/>
    </source>
</evidence>
<proteinExistence type="predicted"/>
<name>A0A8R1W7U0_ACYPI</name>
<dbReference type="EnsemblMetazoa" id="XM_001950151.5">
    <property type="protein sequence ID" value="XP_001950186.1"/>
    <property type="gene ID" value="LOC100159944"/>
</dbReference>